<dbReference type="PANTHER" id="PTHR13345:SF14">
    <property type="entry name" value="MEDIATOR OF RNA POLYMERASE II TRANSCRIPTION SUBUNIT 10A-RELATED"/>
    <property type="match status" value="1"/>
</dbReference>
<dbReference type="Proteomes" id="UP001281410">
    <property type="component" value="Unassembled WGS sequence"/>
</dbReference>
<protein>
    <recommendedName>
        <fullName evidence="6">Mediator of RNA polymerase II transcription subunit 10</fullName>
    </recommendedName>
    <alternativeName>
        <fullName evidence="6">Mediator complex subunit 10</fullName>
    </alternativeName>
</protein>
<keyword evidence="5 6" id="KW-0539">Nucleus</keyword>
<dbReference type="AlphaFoldDB" id="A0AAE0A6T5"/>
<evidence type="ECO:0000256" key="1">
    <source>
        <dbReference type="ARBA" id="ARBA00004123"/>
    </source>
</evidence>
<evidence type="ECO:0000256" key="3">
    <source>
        <dbReference type="ARBA" id="ARBA00023015"/>
    </source>
</evidence>
<proteinExistence type="inferred from homology"/>
<comment type="subcellular location">
    <subcellularLocation>
        <location evidence="1 6">Nucleus</location>
    </subcellularLocation>
</comment>
<evidence type="ECO:0000313" key="9">
    <source>
        <dbReference type="Proteomes" id="UP001281410"/>
    </source>
</evidence>
<comment type="similarity">
    <text evidence="2 6">Belongs to the Mediator complex subunit 10 family.</text>
</comment>
<evidence type="ECO:0000256" key="2">
    <source>
        <dbReference type="ARBA" id="ARBA00005389"/>
    </source>
</evidence>
<gene>
    <name evidence="6" type="primary">MED10</name>
    <name evidence="8" type="ORF">Dsin_018785</name>
</gene>
<dbReference type="GO" id="GO:0045944">
    <property type="term" value="P:positive regulation of transcription by RNA polymerase II"/>
    <property type="evidence" value="ECO:0007669"/>
    <property type="project" value="TreeGrafter"/>
</dbReference>
<evidence type="ECO:0000256" key="4">
    <source>
        <dbReference type="ARBA" id="ARBA00023163"/>
    </source>
</evidence>
<organism evidence="8 9">
    <name type="scientific">Dipteronia sinensis</name>
    <dbReference type="NCBI Taxonomy" id="43782"/>
    <lineage>
        <taxon>Eukaryota</taxon>
        <taxon>Viridiplantae</taxon>
        <taxon>Streptophyta</taxon>
        <taxon>Embryophyta</taxon>
        <taxon>Tracheophyta</taxon>
        <taxon>Spermatophyta</taxon>
        <taxon>Magnoliopsida</taxon>
        <taxon>eudicotyledons</taxon>
        <taxon>Gunneridae</taxon>
        <taxon>Pentapetalae</taxon>
        <taxon>rosids</taxon>
        <taxon>malvids</taxon>
        <taxon>Sapindales</taxon>
        <taxon>Sapindaceae</taxon>
        <taxon>Hippocastanoideae</taxon>
        <taxon>Acereae</taxon>
        <taxon>Dipteronia</taxon>
    </lineage>
</organism>
<name>A0AAE0A6T5_9ROSI</name>
<dbReference type="Pfam" id="PF09748">
    <property type="entry name" value="Med10"/>
    <property type="match status" value="1"/>
</dbReference>
<keyword evidence="6" id="KW-0010">Activator</keyword>
<evidence type="ECO:0000256" key="5">
    <source>
        <dbReference type="ARBA" id="ARBA00023242"/>
    </source>
</evidence>
<dbReference type="GO" id="GO:0016592">
    <property type="term" value="C:mediator complex"/>
    <property type="evidence" value="ECO:0007669"/>
    <property type="project" value="InterPro"/>
</dbReference>
<evidence type="ECO:0000256" key="6">
    <source>
        <dbReference type="RuleBase" id="RU364146"/>
    </source>
</evidence>
<comment type="function">
    <text evidence="6">Component of the Mediator complex, a coactivator involved in the regulated transcription of nearly all RNA polymerase II-dependent genes. Mediator functions as a bridge to convey information from gene-specific regulatory proteins to the basal RNA polymerase II transcription machinery. Mediator is recruited to promoters by direct interactions with regulatory proteins and serves as a scaffold for the assembly of a functional preinitiation complex with RNA polymerase II and the general transcription factors.</text>
</comment>
<comment type="subunit">
    <text evidence="6">Component of the Mediator complex.</text>
</comment>
<dbReference type="EMBL" id="JANJYJ010000006">
    <property type="protein sequence ID" value="KAK3204739.1"/>
    <property type="molecule type" value="Genomic_DNA"/>
</dbReference>
<dbReference type="GO" id="GO:0003712">
    <property type="term" value="F:transcription coregulator activity"/>
    <property type="evidence" value="ECO:0007669"/>
    <property type="project" value="InterPro"/>
</dbReference>
<comment type="caution">
    <text evidence="8">The sequence shown here is derived from an EMBL/GenBank/DDBJ whole genome shotgun (WGS) entry which is preliminary data.</text>
</comment>
<evidence type="ECO:0000256" key="7">
    <source>
        <dbReference type="SAM" id="MobiDB-lite"/>
    </source>
</evidence>
<keyword evidence="4 6" id="KW-0804">Transcription</keyword>
<reference evidence="8" key="1">
    <citation type="journal article" date="2023" name="Plant J.">
        <title>Genome sequences and population genomics provide insights into the demographic history, inbreeding, and mutation load of two 'living fossil' tree species of Dipteronia.</title>
        <authorList>
            <person name="Feng Y."/>
            <person name="Comes H.P."/>
            <person name="Chen J."/>
            <person name="Zhu S."/>
            <person name="Lu R."/>
            <person name="Zhang X."/>
            <person name="Li P."/>
            <person name="Qiu J."/>
            <person name="Olsen K.M."/>
            <person name="Qiu Y."/>
        </authorList>
    </citation>
    <scope>NUCLEOTIDE SEQUENCE</scope>
    <source>
        <strain evidence="8">NBL</strain>
    </source>
</reference>
<dbReference type="PANTHER" id="PTHR13345">
    <property type="entry name" value="MEDIATOR OF RNA POLYMERASE II TRANSCRIPTION SUBUNIT 10"/>
    <property type="match status" value="1"/>
</dbReference>
<keyword evidence="3 6" id="KW-0805">Transcription regulation</keyword>
<sequence>MESSQNAMGRNGGNGMVSNQTSAADPKQNLNQTIKSVQKTLGLLHQLYLTVSSFNSASQLPLLQRLNSLVTELDNMVKLSEKCDIQVPVEVLNLIDEGKNPDEFTRDVINSCIAKNQVTKGRTDAFKSFRKHHLEELERTFPDEVESYREIRASSVAVCYIKLANLHLLGPMFCVKFSQRTEFFHFFCYFSCSLGSWKYIRAAAYIGVVLYFETNRSDVHNLNNRIQKQCILIFKVNECTKVKCGIRNVLHYQSCSVFFHCIHYTVN</sequence>
<keyword evidence="9" id="KW-1185">Reference proteome</keyword>
<feature type="compositionally biased region" description="Polar residues" evidence="7">
    <location>
        <begin position="16"/>
        <end position="26"/>
    </location>
</feature>
<feature type="region of interest" description="Disordered" evidence="7">
    <location>
        <begin position="1"/>
        <end position="26"/>
    </location>
</feature>
<dbReference type="InterPro" id="IPR019145">
    <property type="entry name" value="Mediator_Med10"/>
</dbReference>
<evidence type="ECO:0000313" key="8">
    <source>
        <dbReference type="EMBL" id="KAK3204739.1"/>
    </source>
</evidence>
<accession>A0AAE0A6T5</accession>